<dbReference type="InterPro" id="IPR006143">
    <property type="entry name" value="RND_pump_MFP"/>
</dbReference>
<dbReference type="Pfam" id="PF25967">
    <property type="entry name" value="RND-MFP_C"/>
    <property type="match status" value="1"/>
</dbReference>
<dbReference type="GO" id="GO:0022857">
    <property type="term" value="F:transmembrane transporter activity"/>
    <property type="evidence" value="ECO:0007669"/>
    <property type="project" value="InterPro"/>
</dbReference>
<dbReference type="NCBIfam" id="TIGR01730">
    <property type="entry name" value="RND_mfp"/>
    <property type="match status" value="1"/>
</dbReference>
<keyword evidence="3" id="KW-0175">Coiled coil</keyword>
<name>A0A327QL71_9BACT</name>
<dbReference type="EMBL" id="QLLL01000004">
    <property type="protein sequence ID" value="RAJ05416.1"/>
    <property type="molecule type" value="Genomic_DNA"/>
</dbReference>
<evidence type="ECO:0000256" key="3">
    <source>
        <dbReference type="SAM" id="Coils"/>
    </source>
</evidence>
<dbReference type="FunFam" id="2.40.30.170:FF:000010">
    <property type="entry name" value="Efflux RND transporter periplasmic adaptor subunit"/>
    <property type="match status" value="1"/>
</dbReference>
<protein>
    <submittedName>
        <fullName evidence="7">Cobalt-zinc-cadmium efflux system membrane fusion protein</fullName>
    </submittedName>
</protein>
<dbReference type="Pfam" id="PF25954">
    <property type="entry name" value="Beta-barrel_RND_2"/>
    <property type="match status" value="1"/>
</dbReference>
<feature type="domain" description="Multidrug resistance protein MdtA-like C-terminal permuted SH3" evidence="5">
    <location>
        <begin position="294"/>
        <end position="348"/>
    </location>
</feature>
<keyword evidence="8" id="KW-1185">Reference proteome</keyword>
<sequence length="361" mass="39626">MIKYLSFIALSSVILPACTHSVAEEKHDDNYCLEAAFKKNLEFVTATKQPVTQSIHLTGTVEANPDKVISMKSLFSGVVTNTYFAIGDKVTKGQILAEISSTEYSSLNAELKSIESQMNVAAAKLKAVEAMFKDGIASNRELQEAQSELDILQAEKAKTQSNRNLYSANNAKQVFQVKAPATGIITQKDIATGMQIQADSNDPMFTIANLDEVWVMANVYASNLENIQTGMPVEITTVSYPGEVFHGNISVMSQILDESSKVLKARIVMQNADRKLKPGMLADIMVSKAQGTTAIAVPTAELIFSDNENYVVVYKNDCDIEARKITILAQNSSQVFVSEGLAEHEKIISKNQLLIFNRIKR</sequence>
<dbReference type="GO" id="GO:0030313">
    <property type="term" value="C:cell envelope"/>
    <property type="evidence" value="ECO:0007669"/>
    <property type="project" value="TreeGrafter"/>
</dbReference>
<reference evidence="7 8" key="1">
    <citation type="submission" date="2018-06" db="EMBL/GenBank/DDBJ databases">
        <title>Genomic Encyclopedia of Archaeal and Bacterial Type Strains, Phase II (KMG-II): from individual species to whole genera.</title>
        <authorList>
            <person name="Goeker M."/>
        </authorList>
    </citation>
    <scope>NUCLEOTIDE SEQUENCE [LARGE SCALE GENOMIC DNA]</scope>
    <source>
        <strain evidence="7 8">DSM 23857</strain>
    </source>
</reference>
<dbReference type="Pfam" id="PF25973">
    <property type="entry name" value="BSH_CzcB"/>
    <property type="match status" value="1"/>
</dbReference>
<evidence type="ECO:0000256" key="2">
    <source>
        <dbReference type="ARBA" id="ARBA00022448"/>
    </source>
</evidence>
<dbReference type="PANTHER" id="PTHR30097">
    <property type="entry name" value="CATION EFFLUX SYSTEM PROTEIN CUSB"/>
    <property type="match status" value="1"/>
</dbReference>
<dbReference type="SUPFAM" id="SSF111369">
    <property type="entry name" value="HlyD-like secretion proteins"/>
    <property type="match status" value="1"/>
</dbReference>
<dbReference type="InterPro" id="IPR058647">
    <property type="entry name" value="BSH_CzcB-like"/>
</dbReference>
<dbReference type="OrthoDB" id="9806939at2"/>
<feature type="domain" description="CusB-like beta-barrel" evidence="4">
    <location>
        <begin position="212"/>
        <end position="289"/>
    </location>
</feature>
<proteinExistence type="inferred from homology"/>
<feature type="domain" description="CzcB-like barrel-sandwich hybrid" evidence="6">
    <location>
        <begin position="75"/>
        <end position="209"/>
    </location>
</feature>
<dbReference type="GO" id="GO:0060003">
    <property type="term" value="P:copper ion export"/>
    <property type="evidence" value="ECO:0007669"/>
    <property type="project" value="TreeGrafter"/>
</dbReference>
<comment type="caution">
    <text evidence="7">The sequence shown here is derived from an EMBL/GenBank/DDBJ whole genome shotgun (WGS) entry which is preliminary data.</text>
</comment>
<dbReference type="RefSeq" id="WP_111598008.1">
    <property type="nucleotide sequence ID" value="NZ_QLLL01000004.1"/>
</dbReference>
<evidence type="ECO:0000313" key="7">
    <source>
        <dbReference type="EMBL" id="RAJ05416.1"/>
    </source>
</evidence>
<dbReference type="Gene3D" id="2.40.50.100">
    <property type="match status" value="1"/>
</dbReference>
<evidence type="ECO:0000259" key="4">
    <source>
        <dbReference type="Pfam" id="PF25954"/>
    </source>
</evidence>
<accession>A0A327QL71</accession>
<dbReference type="InterPro" id="IPR051909">
    <property type="entry name" value="MFP_Cation_Efflux"/>
</dbReference>
<dbReference type="Gene3D" id="2.40.30.170">
    <property type="match status" value="1"/>
</dbReference>
<dbReference type="Gene3D" id="2.40.420.20">
    <property type="match status" value="1"/>
</dbReference>
<dbReference type="GO" id="GO:0016020">
    <property type="term" value="C:membrane"/>
    <property type="evidence" value="ECO:0007669"/>
    <property type="project" value="InterPro"/>
</dbReference>
<keyword evidence="2" id="KW-0813">Transport</keyword>
<dbReference type="PANTHER" id="PTHR30097:SF4">
    <property type="entry name" value="SLR6042 PROTEIN"/>
    <property type="match status" value="1"/>
</dbReference>
<organism evidence="7 8">
    <name type="scientific">Chitinophaga skermanii</name>
    <dbReference type="NCBI Taxonomy" id="331697"/>
    <lineage>
        <taxon>Bacteria</taxon>
        <taxon>Pseudomonadati</taxon>
        <taxon>Bacteroidota</taxon>
        <taxon>Chitinophagia</taxon>
        <taxon>Chitinophagales</taxon>
        <taxon>Chitinophagaceae</taxon>
        <taxon>Chitinophaga</taxon>
    </lineage>
</organism>
<evidence type="ECO:0000259" key="5">
    <source>
        <dbReference type="Pfam" id="PF25967"/>
    </source>
</evidence>
<feature type="coiled-coil region" evidence="3">
    <location>
        <begin position="104"/>
        <end position="162"/>
    </location>
</feature>
<evidence type="ECO:0000259" key="6">
    <source>
        <dbReference type="Pfam" id="PF25973"/>
    </source>
</evidence>
<dbReference type="GO" id="GO:0015679">
    <property type="term" value="P:plasma membrane copper ion transport"/>
    <property type="evidence" value="ECO:0007669"/>
    <property type="project" value="TreeGrafter"/>
</dbReference>
<comment type="similarity">
    <text evidence="1">Belongs to the membrane fusion protein (MFP) (TC 8.A.1) family.</text>
</comment>
<dbReference type="AlphaFoldDB" id="A0A327QL71"/>
<evidence type="ECO:0000313" key="8">
    <source>
        <dbReference type="Proteomes" id="UP000249547"/>
    </source>
</evidence>
<dbReference type="InterPro" id="IPR058792">
    <property type="entry name" value="Beta-barrel_RND_2"/>
</dbReference>
<dbReference type="Proteomes" id="UP000249547">
    <property type="component" value="Unassembled WGS sequence"/>
</dbReference>
<evidence type="ECO:0000256" key="1">
    <source>
        <dbReference type="ARBA" id="ARBA00009477"/>
    </source>
</evidence>
<dbReference type="InterPro" id="IPR058627">
    <property type="entry name" value="MdtA-like_C"/>
</dbReference>
<gene>
    <name evidence="7" type="ORF">LX64_02574</name>
</gene>